<keyword evidence="1" id="KW-0812">Transmembrane</keyword>
<dbReference type="EMBL" id="MFAY01000053">
    <property type="protein sequence ID" value="OGD87877.1"/>
    <property type="molecule type" value="Genomic_DNA"/>
</dbReference>
<protein>
    <submittedName>
        <fullName evidence="2">Uncharacterized protein</fullName>
    </submittedName>
</protein>
<evidence type="ECO:0000313" key="3">
    <source>
        <dbReference type="Proteomes" id="UP000178577"/>
    </source>
</evidence>
<evidence type="ECO:0000313" key="2">
    <source>
        <dbReference type="EMBL" id="OGD87877.1"/>
    </source>
</evidence>
<dbReference type="Proteomes" id="UP000178577">
    <property type="component" value="Unassembled WGS sequence"/>
</dbReference>
<keyword evidence="1" id="KW-1133">Transmembrane helix</keyword>
<organism evidence="2 3">
    <name type="scientific">Candidatus Curtissbacteria bacterium RIFCSPHIGHO2_01_FULL_40_12</name>
    <dbReference type="NCBI Taxonomy" id="1797710"/>
    <lineage>
        <taxon>Bacteria</taxon>
        <taxon>Candidatus Curtissiibacteriota</taxon>
    </lineage>
</organism>
<feature type="transmembrane region" description="Helical" evidence="1">
    <location>
        <begin position="6"/>
        <end position="24"/>
    </location>
</feature>
<sequence>MEVIQSVGGIAFGFWFYKIFSHPLKLKKKIPKIRFFKTVEILPNLRIHLKKHILHVHHWIFLSAIFALLFIITSSFSQLLLVKSLCLGGIIQGFTFKDRFTILTKI</sequence>
<feature type="transmembrane region" description="Helical" evidence="1">
    <location>
        <begin position="53"/>
        <end position="72"/>
    </location>
</feature>
<evidence type="ECO:0000256" key="1">
    <source>
        <dbReference type="SAM" id="Phobius"/>
    </source>
</evidence>
<keyword evidence="1" id="KW-0472">Membrane</keyword>
<reference evidence="2 3" key="1">
    <citation type="journal article" date="2016" name="Nat. Commun.">
        <title>Thousands of microbial genomes shed light on interconnected biogeochemical processes in an aquifer system.</title>
        <authorList>
            <person name="Anantharaman K."/>
            <person name="Brown C.T."/>
            <person name="Hug L.A."/>
            <person name="Sharon I."/>
            <person name="Castelle C.J."/>
            <person name="Probst A.J."/>
            <person name="Thomas B.C."/>
            <person name="Singh A."/>
            <person name="Wilkins M.J."/>
            <person name="Karaoz U."/>
            <person name="Brodie E.L."/>
            <person name="Williams K.H."/>
            <person name="Hubbard S.S."/>
            <person name="Banfield J.F."/>
        </authorList>
    </citation>
    <scope>NUCLEOTIDE SEQUENCE [LARGE SCALE GENOMIC DNA]</scope>
</reference>
<proteinExistence type="predicted"/>
<dbReference type="AlphaFoldDB" id="A0A1F5G7Q0"/>
<accession>A0A1F5G7Q0</accession>
<gene>
    <name evidence="2" type="ORF">A2693_01575</name>
</gene>
<comment type="caution">
    <text evidence="2">The sequence shown here is derived from an EMBL/GenBank/DDBJ whole genome shotgun (WGS) entry which is preliminary data.</text>
</comment>
<name>A0A1F5G7Q0_9BACT</name>